<dbReference type="AlphaFoldDB" id="A0A9P7Y631"/>
<evidence type="ECO:0000313" key="2">
    <source>
        <dbReference type="EMBL" id="KAG9072091.1"/>
    </source>
</evidence>
<feature type="region of interest" description="Disordered" evidence="1">
    <location>
        <begin position="120"/>
        <end position="154"/>
    </location>
</feature>
<name>A0A9P7Y631_9FUNG</name>
<evidence type="ECO:0000313" key="3">
    <source>
        <dbReference type="Proteomes" id="UP000707451"/>
    </source>
</evidence>
<gene>
    <name evidence="2" type="ORF">KI688_006315</name>
</gene>
<evidence type="ECO:0000256" key="1">
    <source>
        <dbReference type="SAM" id="MobiDB-lite"/>
    </source>
</evidence>
<comment type="caution">
    <text evidence="2">The sequence shown here is derived from an EMBL/GenBank/DDBJ whole genome shotgun (WGS) entry which is preliminary data.</text>
</comment>
<accession>A0A9P7Y631</accession>
<protein>
    <submittedName>
        <fullName evidence="2">Uncharacterized protein</fullName>
    </submittedName>
</protein>
<feature type="compositionally biased region" description="Basic and acidic residues" evidence="1">
    <location>
        <begin position="292"/>
        <end position="312"/>
    </location>
</feature>
<proteinExistence type="predicted"/>
<organism evidence="2 3">
    <name type="scientific">Linnemannia hyalina</name>
    <dbReference type="NCBI Taxonomy" id="64524"/>
    <lineage>
        <taxon>Eukaryota</taxon>
        <taxon>Fungi</taxon>
        <taxon>Fungi incertae sedis</taxon>
        <taxon>Mucoromycota</taxon>
        <taxon>Mortierellomycotina</taxon>
        <taxon>Mortierellomycetes</taxon>
        <taxon>Mortierellales</taxon>
        <taxon>Mortierellaceae</taxon>
        <taxon>Linnemannia</taxon>
    </lineage>
</organism>
<dbReference type="Proteomes" id="UP000707451">
    <property type="component" value="Unassembled WGS sequence"/>
</dbReference>
<keyword evidence="3" id="KW-1185">Reference proteome</keyword>
<reference evidence="2" key="1">
    <citation type="submission" date="2021-06" db="EMBL/GenBank/DDBJ databases">
        <title>Genome Sequence of Mortierella hyaline Strain SCG-10, a Cold-Adapted, Nitrate-Reducing Fungus Isolated from Soil in Minnesota, USA.</title>
        <authorList>
            <person name="Aldossari N."/>
        </authorList>
    </citation>
    <scope>NUCLEOTIDE SEQUENCE</scope>
    <source>
        <strain evidence="2">SCG-10</strain>
    </source>
</reference>
<sequence>MARQIIPLPRPTNVAYGNESGAKFKIGQEGVNDNSSCCRNKKISDDRFKSRTNLHGQEEGAGSGSGHAAAASAACASPSSSPLQLTQETLEATDQDISITASQLDTLLKLETLVAINSSLKDSSPTSQPPRSSLEATFTTKKARSRKATTLLPPPRMSSRVVVNKTLCEASPDDATTSDKSLLLVKQEEQRHDDREQVVKDCTQNSESMGPSMSLVKIEQAVEKEGGLLGTGKNEAATKAGRGRLAKRRGVKAVAVGPRLPRPPRIRLIVGKRSEGKLVTDFAKGDGNSSENKVKGKGKEEDTDKERVKEGNHQVQVLVTSRPGPFCYKSSNEVIHRHVLLLKKRR</sequence>
<feature type="compositionally biased region" description="Low complexity" evidence="1">
    <location>
        <begin position="66"/>
        <end position="81"/>
    </location>
</feature>
<feature type="compositionally biased region" description="Polar residues" evidence="1">
    <location>
        <begin position="120"/>
        <end position="135"/>
    </location>
</feature>
<feature type="region of interest" description="Disordered" evidence="1">
    <location>
        <begin position="48"/>
        <end position="82"/>
    </location>
</feature>
<dbReference type="OrthoDB" id="10534329at2759"/>
<feature type="region of interest" description="Disordered" evidence="1">
    <location>
        <begin position="282"/>
        <end position="312"/>
    </location>
</feature>
<dbReference type="EMBL" id="JAHRHY010000002">
    <property type="protein sequence ID" value="KAG9072091.1"/>
    <property type="molecule type" value="Genomic_DNA"/>
</dbReference>